<dbReference type="SUPFAM" id="SSF52218">
    <property type="entry name" value="Flavoproteins"/>
    <property type="match status" value="1"/>
</dbReference>
<dbReference type="AlphaFoldDB" id="A0A3D8SM70"/>
<dbReference type="InterPro" id="IPR005025">
    <property type="entry name" value="FMN_Rdtase-like_dom"/>
</dbReference>
<dbReference type="EMBL" id="PDLN01000004">
    <property type="protein sequence ID" value="RDW87417.1"/>
    <property type="molecule type" value="Genomic_DNA"/>
</dbReference>
<dbReference type="GO" id="GO:0016491">
    <property type="term" value="F:oxidoreductase activity"/>
    <property type="evidence" value="ECO:0007669"/>
    <property type="project" value="InterPro"/>
</dbReference>
<dbReference type="InterPro" id="IPR029039">
    <property type="entry name" value="Flavoprotein-like_sf"/>
</dbReference>
<protein>
    <recommendedName>
        <fullName evidence="1">NADPH-dependent FMN reductase-like domain-containing protein</fullName>
    </recommendedName>
</protein>
<accession>A0A3D8SM70</accession>
<name>A0A3D8SM70_9HELO</name>
<dbReference type="Gene3D" id="3.40.50.360">
    <property type="match status" value="1"/>
</dbReference>
<sequence length="242" mass="27845">MLDVLPSLVKDLVLTTMASSITSPKTIAIIMDTNVPHPMGPISLGIVETARDTYLRPNIPFEYDIVVLNLEDHNLPQIDVVSGNIASSEKADQVITQWQKEISTHSGFIFLVPFYPWSYCNPIKNSIWILPSETWKRKPVMIMGYGKIDEQWDPAKSELRTMKKKSLSMMKGFMETKGIRVAKTDLIPEFPVYQDYWECWEKGTLNFHGGQQTELWDSTAWNRCQEGVRWMVEDIERSAKKK</sequence>
<reference evidence="2 3" key="1">
    <citation type="journal article" date="2018" name="IMA Fungus">
        <title>IMA Genome-F 9: Draft genome sequence of Annulohypoxylon stygium, Aspergillus mulundensis, Berkeleyomyces basicola (syn. Thielaviopsis basicola), Ceratocystis smalleyi, two Cercospora beticola strains, Coleophoma cylindrospora, Fusarium fracticaudum, Phialophora cf. hyalina, and Morchella septimelata.</title>
        <authorList>
            <person name="Wingfield B.D."/>
            <person name="Bills G.F."/>
            <person name="Dong Y."/>
            <person name="Huang W."/>
            <person name="Nel W.J."/>
            <person name="Swalarsk-Parry B.S."/>
            <person name="Vaghefi N."/>
            <person name="Wilken P.M."/>
            <person name="An Z."/>
            <person name="de Beer Z.W."/>
            <person name="De Vos L."/>
            <person name="Chen L."/>
            <person name="Duong T.A."/>
            <person name="Gao Y."/>
            <person name="Hammerbacher A."/>
            <person name="Kikkert J.R."/>
            <person name="Li Y."/>
            <person name="Li H."/>
            <person name="Li K."/>
            <person name="Li Q."/>
            <person name="Liu X."/>
            <person name="Ma X."/>
            <person name="Naidoo K."/>
            <person name="Pethybridge S.J."/>
            <person name="Sun J."/>
            <person name="Steenkamp E.T."/>
            <person name="van der Nest M.A."/>
            <person name="van Wyk S."/>
            <person name="Wingfield M.J."/>
            <person name="Xiong C."/>
            <person name="Yue Q."/>
            <person name="Zhang X."/>
        </authorList>
    </citation>
    <scope>NUCLEOTIDE SEQUENCE [LARGE SCALE GENOMIC DNA]</scope>
    <source>
        <strain evidence="2 3">BP5796</strain>
    </source>
</reference>
<dbReference type="Proteomes" id="UP000256328">
    <property type="component" value="Unassembled WGS sequence"/>
</dbReference>
<comment type="caution">
    <text evidence="2">The sequence shown here is derived from an EMBL/GenBank/DDBJ whole genome shotgun (WGS) entry which is preliminary data.</text>
</comment>
<proteinExistence type="predicted"/>
<dbReference type="OrthoDB" id="3482267at2759"/>
<evidence type="ECO:0000259" key="1">
    <source>
        <dbReference type="Pfam" id="PF03358"/>
    </source>
</evidence>
<evidence type="ECO:0000313" key="2">
    <source>
        <dbReference type="EMBL" id="RDW87417.1"/>
    </source>
</evidence>
<feature type="domain" description="NADPH-dependent FMN reductase-like" evidence="1">
    <location>
        <begin position="63"/>
        <end position="161"/>
    </location>
</feature>
<dbReference type="Pfam" id="PF03358">
    <property type="entry name" value="FMN_red"/>
    <property type="match status" value="1"/>
</dbReference>
<keyword evidence="3" id="KW-1185">Reference proteome</keyword>
<organism evidence="2 3">
    <name type="scientific">Coleophoma crateriformis</name>
    <dbReference type="NCBI Taxonomy" id="565419"/>
    <lineage>
        <taxon>Eukaryota</taxon>
        <taxon>Fungi</taxon>
        <taxon>Dikarya</taxon>
        <taxon>Ascomycota</taxon>
        <taxon>Pezizomycotina</taxon>
        <taxon>Leotiomycetes</taxon>
        <taxon>Helotiales</taxon>
        <taxon>Dermateaceae</taxon>
        <taxon>Coleophoma</taxon>
    </lineage>
</organism>
<gene>
    <name evidence="2" type="ORF">BP5796_03111</name>
</gene>
<evidence type="ECO:0000313" key="3">
    <source>
        <dbReference type="Proteomes" id="UP000256328"/>
    </source>
</evidence>